<dbReference type="InterPro" id="IPR006140">
    <property type="entry name" value="D-isomer_DH_NAD-bd"/>
</dbReference>
<dbReference type="EMBL" id="JAFITR010000012">
    <property type="protein sequence ID" value="MBN4066636.1"/>
    <property type="molecule type" value="Genomic_DNA"/>
</dbReference>
<evidence type="ECO:0000313" key="7">
    <source>
        <dbReference type="Proteomes" id="UP000722121"/>
    </source>
</evidence>
<evidence type="ECO:0000259" key="4">
    <source>
        <dbReference type="Pfam" id="PF00389"/>
    </source>
</evidence>
<dbReference type="PANTHER" id="PTHR10996">
    <property type="entry name" value="2-HYDROXYACID DEHYDROGENASE-RELATED"/>
    <property type="match status" value="1"/>
</dbReference>
<organism evidence="6 7">
    <name type="scientific">Simkania negevensis</name>
    <dbReference type="NCBI Taxonomy" id="83561"/>
    <lineage>
        <taxon>Bacteria</taxon>
        <taxon>Pseudomonadati</taxon>
        <taxon>Chlamydiota</taxon>
        <taxon>Chlamydiia</taxon>
        <taxon>Parachlamydiales</taxon>
        <taxon>Simkaniaceae</taxon>
        <taxon>Simkania</taxon>
    </lineage>
</organism>
<dbReference type="SUPFAM" id="SSF52283">
    <property type="entry name" value="Formate/glycerate dehydrogenase catalytic domain-like"/>
    <property type="match status" value="1"/>
</dbReference>
<comment type="caution">
    <text evidence="6">The sequence shown here is derived from an EMBL/GenBank/DDBJ whole genome shotgun (WGS) entry which is preliminary data.</text>
</comment>
<keyword evidence="7" id="KW-1185">Reference proteome</keyword>
<dbReference type="PROSITE" id="PS00065">
    <property type="entry name" value="D_2_HYDROXYACID_DH_1"/>
    <property type="match status" value="1"/>
</dbReference>
<feature type="domain" description="D-isomer specific 2-hydroxyacid dehydrogenase catalytic" evidence="4">
    <location>
        <begin position="7"/>
        <end position="318"/>
    </location>
</feature>
<evidence type="ECO:0000256" key="2">
    <source>
        <dbReference type="ARBA" id="ARBA00023002"/>
    </source>
</evidence>
<evidence type="ECO:0000259" key="5">
    <source>
        <dbReference type="Pfam" id="PF02826"/>
    </source>
</evidence>
<dbReference type="Proteomes" id="UP000722121">
    <property type="component" value="Unassembled WGS sequence"/>
</dbReference>
<dbReference type="InterPro" id="IPR029753">
    <property type="entry name" value="D-isomer_DH_CS"/>
</dbReference>
<feature type="domain" description="D-isomer specific 2-hydroxyacid dehydrogenase NAD-binding" evidence="5">
    <location>
        <begin position="110"/>
        <end position="286"/>
    </location>
</feature>
<dbReference type="Pfam" id="PF00389">
    <property type="entry name" value="2-Hacid_dh"/>
    <property type="match status" value="1"/>
</dbReference>
<dbReference type="InterPro" id="IPR029752">
    <property type="entry name" value="D-isomer_DH_CS1"/>
</dbReference>
<protein>
    <submittedName>
        <fullName evidence="6">D-glycerate dehydrogenase</fullName>
    </submittedName>
</protein>
<dbReference type="PANTHER" id="PTHR10996:SF257">
    <property type="entry name" value="GLYOXYLATE REDUCTASE 1"/>
    <property type="match status" value="1"/>
</dbReference>
<dbReference type="Pfam" id="PF02826">
    <property type="entry name" value="2-Hacid_dh_C"/>
    <property type="match status" value="1"/>
</dbReference>
<comment type="similarity">
    <text evidence="1 3">Belongs to the D-isomer specific 2-hydroxyacid dehydrogenase family.</text>
</comment>
<evidence type="ECO:0000256" key="1">
    <source>
        <dbReference type="ARBA" id="ARBA00005854"/>
    </source>
</evidence>
<dbReference type="InterPro" id="IPR036291">
    <property type="entry name" value="NAD(P)-bd_dom_sf"/>
</dbReference>
<dbReference type="PROSITE" id="PS00671">
    <property type="entry name" value="D_2_HYDROXYACID_DH_3"/>
    <property type="match status" value="1"/>
</dbReference>
<dbReference type="SUPFAM" id="SSF51735">
    <property type="entry name" value="NAD(P)-binding Rossmann-fold domains"/>
    <property type="match status" value="1"/>
</dbReference>
<dbReference type="InterPro" id="IPR006139">
    <property type="entry name" value="D-isomer_2_OHA_DH_cat_dom"/>
</dbReference>
<accession>A0ABS3APM6</accession>
<dbReference type="CDD" id="cd05301">
    <property type="entry name" value="GDH"/>
    <property type="match status" value="1"/>
</dbReference>
<dbReference type="PROSITE" id="PS00670">
    <property type="entry name" value="D_2_HYDROXYACID_DH_2"/>
    <property type="match status" value="1"/>
</dbReference>
<reference evidence="6 7" key="1">
    <citation type="submission" date="2021-02" db="EMBL/GenBank/DDBJ databases">
        <title>Activity-based single-cell genomes from oceanic crustal fluid captures similar information to metagenomic and metatranscriptomic surveys with orders of magnitude less sampling.</title>
        <authorList>
            <person name="D'Angelo T.S."/>
            <person name="Orcutt B.N."/>
        </authorList>
    </citation>
    <scope>NUCLEOTIDE SEQUENCE [LARGE SCALE GENOMIC DNA]</scope>
    <source>
        <strain evidence="6">AH-315-G07</strain>
    </source>
</reference>
<evidence type="ECO:0000256" key="3">
    <source>
        <dbReference type="RuleBase" id="RU003719"/>
    </source>
</evidence>
<dbReference type="InterPro" id="IPR050223">
    <property type="entry name" value="D-isomer_2-hydroxyacid_DH"/>
</dbReference>
<dbReference type="Gene3D" id="3.40.50.720">
    <property type="entry name" value="NAD(P)-binding Rossmann-like Domain"/>
    <property type="match status" value="2"/>
</dbReference>
<name>A0ABS3APM6_9BACT</name>
<evidence type="ECO:0000313" key="6">
    <source>
        <dbReference type="EMBL" id="MBN4066636.1"/>
    </source>
</evidence>
<gene>
    <name evidence="6" type="ORF">JYU14_00955</name>
</gene>
<proteinExistence type="inferred from homology"/>
<sequence length="324" mass="35584">MKPNLFLTRKLPQPAMDRIHELFDAEVNPYDRVLTKKEVLEGIKGKDALLCLLTDPIDKEIISVEPNLKVISNYAVGYNNIDVPEATALGIPVCYTPGVLTETTADLAWALILAVARKIVPSDLYTRQHQFKGWGPELFLGNDVHGKTLGIVGMGRIGMATARRAAGFNMKVLYTKRREAVDDKELPGAEKVELQDLLIRADFVSIHIPFNPETKHLVGERELRLMKSSSYLINTARGPIVDEDALVKALEQKTIAGAGLDVYENEPEIHPGLIALDNVVLLPHTGSATLETRGQMGIMAAENAHAVVVGKKPHAIINPQTLKQ</sequence>
<keyword evidence="2 3" id="KW-0560">Oxidoreductase</keyword>